<keyword evidence="2" id="KW-0677">Repeat</keyword>
<proteinExistence type="predicted"/>
<dbReference type="PANTHER" id="PTHR24412">
    <property type="entry name" value="KELCH PROTEIN"/>
    <property type="match status" value="1"/>
</dbReference>
<dbReference type="Gene3D" id="1.25.40.420">
    <property type="match status" value="1"/>
</dbReference>
<dbReference type="EMBL" id="KB309694">
    <property type="protein sequence ID" value="ELT93591.1"/>
    <property type="molecule type" value="Genomic_DNA"/>
</dbReference>
<reference evidence="4 6" key="2">
    <citation type="journal article" date="2013" name="Nature">
        <title>Insights into bilaterian evolution from three spiralian genomes.</title>
        <authorList>
            <person name="Simakov O."/>
            <person name="Marletaz F."/>
            <person name="Cho S.J."/>
            <person name="Edsinger-Gonzales E."/>
            <person name="Havlak P."/>
            <person name="Hellsten U."/>
            <person name="Kuo D.H."/>
            <person name="Larsson T."/>
            <person name="Lv J."/>
            <person name="Arendt D."/>
            <person name="Savage R."/>
            <person name="Osoegawa K."/>
            <person name="de Jong P."/>
            <person name="Grimwood J."/>
            <person name="Chapman J.A."/>
            <person name="Shapiro H."/>
            <person name="Aerts A."/>
            <person name="Otillar R.P."/>
            <person name="Terry A.Y."/>
            <person name="Boore J.L."/>
            <person name="Grigoriev I.V."/>
            <person name="Lindberg D.R."/>
            <person name="Seaver E.C."/>
            <person name="Weisblat D.A."/>
            <person name="Putnam N.H."/>
            <person name="Rokhsar D.S."/>
        </authorList>
    </citation>
    <scope>NUCLEOTIDE SEQUENCE</scope>
    <source>
        <strain evidence="4 6">I ESC-2004</strain>
    </source>
</reference>
<sequence>MCDYFHLTGLLERGVKKVIMQEVSATTGLLLLGYLYTGQIEITTQNTQELLAAIEVEEFLCSQTESKNCVSIINLARIYDTKALLAVAKRFEHVKDIFDAEEIHLLQKEDLFEILDADAFQYDNFCFIQNWDNKEFICSTVMGKKLIANLKGFKLIQKAVQTE</sequence>
<protein>
    <recommendedName>
        <fullName evidence="3">BTB domain-containing protein</fullName>
    </recommendedName>
</protein>
<dbReference type="Pfam" id="PF00651">
    <property type="entry name" value="BTB"/>
    <property type="match status" value="1"/>
</dbReference>
<dbReference type="AlphaFoldDB" id="R7TQ07"/>
<evidence type="ECO:0000313" key="4">
    <source>
        <dbReference type="EMBL" id="ELT93591.1"/>
    </source>
</evidence>
<dbReference type="SUPFAM" id="SSF54695">
    <property type="entry name" value="POZ domain"/>
    <property type="match status" value="1"/>
</dbReference>
<keyword evidence="6" id="KW-1185">Reference proteome</keyword>
<dbReference type="CDD" id="cd14733">
    <property type="entry name" value="BACK"/>
    <property type="match status" value="1"/>
</dbReference>
<feature type="domain" description="BTB" evidence="3">
    <location>
        <begin position="12"/>
        <end position="54"/>
    </location>
</feature>
<evidence type="ECO:0000256" key="2">
    <source>
        <dbReference type="ARBA" id="ARBA00022737"/>
    </source>
</evidence>
<name>R7TQ07_CAPTE</name>
<dbReference type="EMBL" id="AMQN01002618">
    <property type="status" value="NOT_ANNOTATED_CDS"/>
    <property type="molecule type" value="Genomic_DNA"/>
</dbReference>
<reference evidence="6" key="1">
    <citation type="submission" date="2012-12" db="EMBL/GenBank/DDBJ databases">
        <authorList>
            <person name="Hellsten U."/>
            <person name="Grimwood J."/>
            <person name="Chapman J.A."/>
            <person name="Shapiro H."/>
            <person name="Aerts A."/>
            <person name="Otillar R.P."/>
            <person name="Terry A.Y."/>
            <person name="Boore J.L."/>
            <person name="Simakov O."/>
            <person name="Marletaz F."/>
            <person name="Cho S.-J."/>
            <person name="Edsinger-Gonzales E."/>
            <person name="Havlak P."/>
            <person name="Kuo D.-H."/>
            <person name="Larsson T."/>
            <person name="Lv J."/>
            <person name="Arendt D."/>
            <person name="Savage R."/>
            <person name="Osoegawa K."/>
            <person name="de Jong P."/>
            <person name="Lindberg D.R."/>
            <person name="Seaver E.C."/>
            <person name="Weisblat D.A."/>
            <person name="Putnam N.H."/>
            <person name="Grigoriev I.V."/>
            <person name="Rokhsar D.S."/>
        </authorList>
    </citation>
    <scope>NUCLEOTIDE SEQUENCE</scope>
    <source>
        <strain evidence="6">I ESC-2004</strain>
    </source>
</reference>
<dbReference type="EnsemblMetazoa" id="CapteT211281">
    <property type="protein sequence ID" value="CapteP211281"/>
    <property type="gene ID" value="CapteG211281"/>
</dbReference>
<dbReference type="HOGENOM" id="CLU_138134_0_0_1"/>
<dbReference type="InterPro" id="IPR011333">
    <property type="entry name" value="SKP1/BTB/POZ_sf"/>
</dbReference>
<dbReference type="PANTHER" id="PTHR24412:SF489">
    <property type="entry name" value="RING FINGER DOMAIN AND KELCH REPEAT-CONTAINING PROTEIN DDB_G0271372"/>
    <property type="match status" value="1"/>
</dbReference>
<reference evidence="5" key="3">
    <citation type="submission" date="2015-06" db="UniProtKB">
        <authorList>
            <consortium name="EnsemblMetazoa"/>
        </authorList>
    </citation>
    <scope>IDENTIFICATION</scope>
</reference>
<dbReference type="OrthoDB" id="6359816at2759"/>
<dbReference type="Gene3D" id="3.30.710.10">
    <property type="entry name" value="Potassium Channel Kv1.1, Chain A"/>
    <property type="match status" value="1"/>
</dbReference>
<keyword evidence="1" id="KW-0880">Kelch repeat</keyword>
<evidence type="ECO:0000313" key="5">
    <source>
        <dbReference type="EnsemblMetazoa" id="CapteP211281"/>
    </source>
</evidence>
<evidence type="ECO:0000259" key="3">
    <source>
        <dbReference type="Pfam" id="PF00651"/>
    </source>
</evidence>
<accession>R7TQ07</accession>
<dbReference type="STRING" id="283909.R7TQ07"/>
<organism evidence="4">
    <name type="scientific">Capitella teleta</name>
    <name type="common">Polychaete worm</name>
    <dbReference type="NCBI Taxonomy" id="283909"/>
    <lineage>
        <taxon>Eukaryota</taxon>
        <taxon>Metazoa</taxon>
        <taxon>Spiralia</taxon>
        <taxon>Lophotrochozoa</taxon>
        <taxon>Annelida</taxon>
        <taxon>Polychaeta</taxon>
        <taxon>Sedentaria</taxon>
        <taxon>Scolecida</taxon>
        <taxon>Capitellidae</taxon>
        <taxon>Capitella</taxon>
    </lineage>
</organism>
<gene>
    <name evidence="4" type="ORF">CAPTEDRAFT_211281</name>
</gene>
<dbReference type="Proteomes" id="UP000014760">
    <property type="component" value="Unassembled WGS sequence"/>
</dbReference>
<evidence type="ECO:0000313" key="6">
    <source>
        <dbReference type="Proteomes" id="UP000014760"/>
    </source>
</evidence>
<evidence type="ECO:0000256" key="1">
    <source>
        <dbReference type="ARBA" id="ARBA00022441"/>
    </source>
</evidence>
<dbReference type="InterPro" id="IPR000210">
    <property type="entry name" value="BTB/POZ_dom"/>
</dbReference>